<dbReference type="SUPFAM" id="SSF82714">
    <property type="entry name" value="Multidrug efflux transporter AcrB TolC docking domain, DN and DC subdomains"/>
    <property type="match status" value="2"/>
</dbReference>
<keyword evidence="7 8" id="KW-0472">Membrane</keyword>
<proteinExistence type="predicted"/>
<dbReference type="FunFam" id="1.20.1640.10:FF:000001">
    <property type="entry name" value="Efflux pump membrane transporter"/>
    <property type="match status" value="1"/>
</dbReference>
<dbReference type="SUPFAM" id="SSF82693">
    <property type="entry name" value="Multidrug efflux transporter AcrB pore domain, PN1, PN2, PC1 and PC2 subdomains"/>
    <property type="match status" value="3"/>
</dbReference>
<dbReference type="Gene3D" id="3.30.70.1320">
    <property type="entry name" value="Multidrug efflux transporter AcrB pore domain like"/>
    <property type="match status" value="1"/>
</dbReference>
<evidence type="ECO:0000256" key="8">
    <source>
        <dbReference type="SAM" id="Phobius"/>
    </source>
</evidence>
<feature type="transmembrane region" description="Helical" evidence="8">
    <location>
        <begin position="525"/>
        <end position="545"/>
    </location>
</feature>
<dbReference type="EMBL" id="BSFK01000005">
    <property type="protein sequence ID" value="GLK75285.1"/>
    <property type="molecule type" value="Genomic_DNA"/>
</dbReference>
<dbReference type="SUPFAM" id="SSF82866">
    <property type="entry name" value="Multidrug efflux transporter AcrB transmembrane domain"/>
    <property type="match status" value="2"/>
</dbReference>
<dbReference type="PRINTS" id="PR00702">
    <property type="entry name" value="ACRIFLAVINRP"/>
</dbReference>
<feature type="transmembrane region" description="Helical" evidence="8">
    <location>
        <begin position="951"/>
        <end position="970"/>
    </location>
</feature>
<feature type="transmembrane region" description="Helical" evidence="8">
    <location>
        <begin position="12"/>
        <end position="29"/>
    </location>
</feature>
<feature type="transmembrane region" description="Helical" evidence="8">
    <location>
        <begin position="462"/>
        <end position="481"/>
    </location>
</feature>
<dbReference type="PANTHER" id="PTHR32063">
    <property type="match status" value="1"/>
</dbReference>
<feature type="transmembrane region" description="Helical" evidence="8">
    <location>
        <begin position="982"/>
        <end position="1008"/>
    </location>
</feature>
<feature type="transmembrane region" description="Helical" evidence="8">
    <location>
        <begin position="853"/>
        <end position="872"/>
    </location>
</feature>
<name>A0A9W6JCY7_9HYPH</name>
<accession>A0A9W6JCY7</accession>
<comment type="caution">
    <text evidence="9">The sequence shown here is derived from an EMBL/GenBank/DDBJ whole genome shotgun (WGS) entry which is preliminary data.</text>
</comment>
<evidence type="ECO:0000256" key="5">
    <source>
        <dbReference type="ARBA" id="ARBA00022692"/>
    </source>
</evidence>
<feature type="transmembrane region" description="Helical" evidence="8">
    <location>
        <begin position="332"/>
        <end position="352"/>
    </location>
</feature>
<comment type="subcellular location">
    <subcellularLocation>
        <location evidence="1">Cell inner membrane</location>
        <topology evidence="1">Multi-pass membrane protein</topology>
    </subcellularLocation>
</comment>
<keyword evidence="5 8" id="KW-0812">Transmembrane</keyword>
<dbReference type="Gene3D" id="3.30.70.1440">
    <property type="entry name" value="Multidrug efflux transporter AcrB pore domain"/>
    <property type="match status" value="1"/>
</dbReference>
<evidence type="ECO:0000256" key="4">
    <source>
        <dbReference type="ARBA" id="ARBA00022519"/>
    </source>
</evidence>
<feature type="transmembrane region" description="Helical" evidence="8">
    <location>
        <begin position="388"/>
        <end position="410"/>
    </location>
</feature>
<dbReference type="PANTHER" id="PTHR32063:SF14">
    <property type="entry name" value="BLL4319 PROTEIN"/>
    <property type="match status" value="1"/>
</dbReference>
<dbReference type="FunFam" id="3.30.70.1430:FF:000001">
    <property type="entry name" value="Efflux pump membrane transporter"/>
    <property type="match status" value="1"/>
</dbReference>
<feature type="transmembrane region" description="Helical" evidence="8">
    <location>
        <begin position="430"/>
        <end position="450"/>
    </location>
</feature>
<keyword evidence="2" id="KW-0813">Transport</keyword>
<dbReference type="Gene3D" id="3.30.2090.10">
    <property type="entry name" value="Multidrug efflux transporter AcrB TolC docking domain, DN and DC subdomains"/>
    <property type="match status" value="2"/>
</dbReference>
<evidence type="ECO:0000256" key="3">
    <source>
        <dbReference type="ARBA" id="ARBA00022475"/>
    </source>
</evidence>
<keyword evidence="4" id="KW-0997">Cell inner membrane</keyword>
<evidence type="ECO:0000256" key="1">
    <source>
        <dbReference type="ARBA" id="ARBA00004429"/>
    </source>
</evidence>
<reference evidence="9" key="2">
    <citation type="submission" date="2023-01" db="EMBL/GenBank/DDBJ databases">
        <authorList>
            <person name="Sun Q."/>
            <person name="Evtushenko L."/>
        </authorList>
    </citation>
    <scope>NUCLEOTIDE SEQUENCE</scope>
    <source>
        <strain evidence="9">VKM B-2555</strain>
    </source>
</reference>
<feature type="transmembrane region" description="Helical" evidence="8">
    <location>
        <begin position="905"/>
        <end position="930"/>
    </location>
</feature>
<evidence type="ECO:0000256" key="2">
    <source>
        <dbReference type="ARBA" id="ARBA00022448"/>
    </source>
</evidence>
<keyword evidence="10" id="KW-1185">Reference proteome</keyword>
<keyword evidence="3" id="KW-1003">Cell membrane</keyword>
<protein>
    <submittedName>
        <fullName evidence="9">Acriflavin resistance protein</fullName>
    </submittedName>
</protein>
<organism evidence="9 10">
    <name type="scientific">Methylopila jiangsuensis</name>
    <dbReference type="NCBI Taxonomy" id="586230"/>
    <lineage>
        <taxon>Bacteria</taxon>
        <taxon>Pseudomonadati</taxon>
        <taxon>Pseudomonadota</taxon>
        <taxon>Alphaproteobacteria</taxon>
        <taxon>Hyphomicrobiales</taxon>
        <taxon>Methylopilaceae</taxon>
        <taxon>Methylopila</taxon>
    </lineage>
</organism>
<dbReference type="AlphaFoldDB" id="A0A9W6JCY7"/>
<dbReference type="InterPro" id="IPR027463">
    <property type="entry name" value="AcrB_DN_DC_subdom"/>
</dbReference>
<evidence type="ECO:0000256" key="6">
    <source>
        <dbReference type="ARBA" id="ARBA00022989"/>
    </source>
</evidence>
<feature type="transmembrane region" description="Helical" evidence="8">
    <location>
        <begin position="359"/>
        <end position="382"/>
    </location>
</feature>
<feature type="transmembrane region" description="Helical" evidence="8">
    <location>
        <begin position="879"/>
        <end position="899"/>
    </location>
</feature>
<dbReference type="InterPro" id="IPR001036">
    <property type="entry name" value="Acrflvin-R"/>
</dbReference>
<dbReference type="GO" id="GO:0042910">
    <property type="term" value="F:xenobiotic transmembrane transporter activity"/>
    <property type="evidence" value="ECO:0007669"/>
    <property type="project" value="TreeGrafter"/>
</dbReference>
<dbReference type="GO" id="GO:0005886">
    <property type="term" value="C:plasma membrane"/>
    <property type="evidence" value="ECO:0007669"/>
    <property type="project" value="UniProtKB-SubCell"/>
</dbReference>
<dbReference type="RefSeq" id="WP_271203247.1">
    <property type="nucleotide sequence ID" value="NZ_BSFK01000005.1"/>
</dbReference>
<dbReference type="Gene3D" id="3.30.70.1430">
    <property type="entry name" value="Multidrug efflux transporter AcrB pore domain"/>
    <property type="match status" value="2"/>
</dbReference>
<dbReference type="Gene3D" id="1.20.1640.10">
    <property type="entry name" value="Multidrug efflux transporter AcrB transmembrane domain"/>
    <property type="match status" value="2"/>
</dbReference>
<sequence>MKIAETCIRRPVFATVLSLALVLIGLVSYQRLTVREYPNVDEPTVSVTTTYPGAAARIIESQVTQVLEDSISGIEGIDTIESQSRQESSRITVRFDLDVDPDVAANDVRDRVSRVRSRLPDEIDEPVIAKVEADAQPVLYMAFRSDGMSQLDLTDHVSRHVLDQLKVLRGVADVQIFGERRYAMRIYVDRTRLAAYGLTVQDVETALSQQNVEIPSGRIESADREFSVLSRTGLTTPEEFGDIVVKVADGAQVRMRDVARVELGAADERKQSRYDAGPAVAIGVVKQATANPLEVSQAVRAALPDIQRTLPPGVTGLINYDQAVFIDRSIEAVWHTILEAIALVVLTILFFLRSLRASLIPVVTIPVSLIATFAMMLAFGFTVNTLTLLALVLAIGLVVDDAIVVLENIYRHVEEGMPPMEAAIRGSREIGFAVIAMTITLAAVYAPVAFSPGRTGRLFTEFALTLAGAVIVSGFVALTLTPMMCSRMLRHQPDPGRLYRLVEGWLRALERGYRAALSVALKGRVAVAALALAVAGLSGLLVAQLPSELSPVEDRGVLQIRGVAPEGSTIAYSTRYTMQLEDILRSYPEVDGYLTIIGQPLITNVLGRAPLKDWAERDRSQQQIMADLARRLREIPGLMLFTTNPPALGQRGASRPVQYVLQTSGSYEELNRLAQDFVARISENPSLVNIDSDLELNAPELTVTLDRRKIADLGLDVAMVGRTLETLLGGRQVTRFERDGEQYDVIVQLAIPDRATPETLSTIYVRAPSRDGAPGPMVQLSNVATVTDSVAPRELRRFNQLRSATIEMNLAPGYAMGEALAYLNGVAAETLPQGVQTDVNGQSREYLASNQSVGLIFALAILFIYLVLAAQFESFTDPLIILFTVPLSMTGALGALWLTGGSLNVYSQIGLVTLVGLITKHGILIVEFANQLQDQGRASRAAVLEAATLRLRPILMTTGAMVLGALPLALASGAGAESRQQIGWVIVGGMSFGTLLTLFVAPVAYTWLGSRRAAAETPATAALPAPAE</sequence>
<evidence type="ECO:0000256" key="7">
    <source>
        <dbReference type="ARBA" id="ARBA00023136"/>
    </source>
</evidence>
<gene>
    <name evidence="9" type="ORF">GCM10008171_05390</name>
</gene>
<dbReference type="Proteomes" id="UP001143364">
    <property type="component" value="Unassembled WGS sequence"/>
</dbReference>
<evidence type="ECO:0000313" key="10">
    <source>
        <dbReference type="Proteomes" id="UP001143364"/>
    </source>
</evidence>
<keyword evidence="6 8" id="KW-1133">Transmembrane helix</keyword>
<evidence type="ECO:0000313" key="9">
    <source>
        <dbReference type="EMBL" id="GLK75285.1"/>
    </source>
</evidence>
<reference evidence="9" key="1">
    <citation type="journal article" date="2014" name="Int. J. Syst. Evol. Microbiol.">
        <title>Complete genome sequence of Corynebacterium casei LMG S-19264T (=DSM 44701T), isolated from a smear-ripened cheese.</title>
        <authorList>
            <consortium name="US DOE Joint Genome Institute (JGI-PGF)"/>
            <person name="Walter F."/>
            <person name="Albersmeier A."/>
            <person name="Kalinowski J."/>
            <person name="Ruckert C."/>
        </authorList>
    </citation>
    <scope>NUCLEOTIDE SEQUENCE</scope>
    <source>
        <strain evidence="9">VKM B-2555</strain>
    </source>
</reference>
<dbReference type="Pfam" id="PF00873">
    <property type="entry name" value="ACR_tran"/>
    <property type="match status" value="1"/>
</dbReference>